<dbReference type="InterPro" id="IPR049677">
    <property type="entry name" value="QatD"/>
</dbReference>
<comment type="similarity">
    <text evidence="1">Belongs to the metallo-dependent hydrolases superfamily. TatD-type hydrolase family.</text>
</comment>
<dbReference type="InterPro" id="IPR001130">
    <property type="entry name" value="TatD-like"/>
</dbReference>
<dbReference type="Pfam" id="PF01026">
    <property type="entry name" value="TatD_DNase"/>
    <property type="match status" value="1"/>
</dbReference>
<reference evidence="5 6" key="1">
    <citation type="submission" date="2016-01" db="EMBL/GenBank/DDBJ databases">
        <authorList>
            <person name="Oliw E.H."/>
        </authorList>
    </citation>
    <scope>NUCLEOTIDE SEQUENCE [LARGE SCALE GENOMIC DNA]</scope>
    <source>
        <strain evidence="5">LMG 22029</strain>
    </source>
</reference>
<evidence type="ECO:0000256" key="1">
    <source>
        <dbReference type="ARBA" id="ARBA00009275"/>
    </source>
</evidence>
<evidence type="ECO:0000313" key="5">
    <source>
        <dbReference type="EMBL" id="SAL09512.1"/>
    </source>
</evidence>
<keyword evidence="2 4" id="KW-0479">Metal-binding</keyword>
<dbReference type="InterPro" id="IPR032466">
    <property type="entry name" value="Metal_Hydrolase"/>
</dbReference>
<name>A0A158EPK0_CABSO</name>
<feature type="binding site" evidence="4">
    <location>
        <position position="67"/>
    </location>
    <ligand>
        <name>a divalent metal cation</name>
        <dbReference type="ChEBI" id="CHEBI:60240"/>
        <label>1</label>
    </ligand>
</feature>
<dbReference type="Proteomes" id="UP000054893">
    <property type="component" value="Unassembled WGS sequence"/>
</dbReference>
<accession>A0A158EPK0</accession>
<evidence type="ECO:0000256" key="3">
    <source>
        <dbReference type="ARBA" id="ARBA00022801"/>
    </source>
</evidence>
<proteinExistence type="inferred from homology"/>
<dbReference type="EC" id="3.1.21.-" evidence="5"/>
<dbReference type="PANTHER" id="PTHR46317">
    <property type="entry name" value="HYDROLASE OF PHP SUPERFAMILY-RELATED PROTEIN"/>
    <property type="match status" value="1"/>
</dbReference>
<dbReference type="AlphaFoldDB" id="A0A158EPK0"/>
<feature type="binding site" evidence="4">
    <location>
        <position position="105"/>
    </location>
    <ligand>
        <name>a divalent metal cation</name>
        <dbReference type="ChEBI" id="CHEBI:60240"/>
        <label>2</label>
    </ligand>
</feature>
<feature type="binding site" evidence="4">
    <location>
        <position position="177"/>
    </location>
    <ligand>
        <name>a divalent metal cation</name>
        <dbReference type="ChEBI" id="CHEBI:60240"/>
        <label>1</label>
    </ligand>
</feature>
<dbReference type="Gene3D" id="3.20.20.140">
    <property type="entry name" value="Metal-dependent hydrolases"/>
    <property type="match status" value="1"/>
</dbReference>
<dbReference type="SUPFAM" id="SSF51556">
    <property type="entry name" value="Metallo-dependent hydrolases"/>
    <property type="match status" value="1"/>
</dbReference>
<dbReference type="PANTHER" id="PTHR46317:SF1">
    <property type="entry name" value="HYDROLASE, TATD FAMILY"/>
    <property type="match status" value="1"/>
</dbReference>
<gene>
    <name evidence="5" type="primary">yjjV</name>
    <name evidence="5" type="ORF">AWB64_00157</name>
</gene>
<sequence>MKEIIARRVYVLSVTTTPSAWKGTSALAASGSRIRTALGLHPQIAHERIGELPLFDKHLHETMYVGEIGLDGGPELKQHWHTQVAAFDHILNACQFVGGRIMSIHSRRAAKAVLDRLEAFPRAGTPILHWFTGGKRDLERAIALGCWFSVGPAMLVSEKARSLVRSMPIDRVLTETDGPFAQISGESAKPWDAGRATAKLAELWGGMTVEETDRLLHANLRCLVGVAASLQGGLEMIVETGPLGYPRCCAEC</sequence>
<evidence type="ECO:0000313" key="6">
    <source>
        <dbReference type="Proteomes" id="UP000054893"/>
    </source>
</evidence>
<dbReference type="GO" id="GO:0046872">
    <property type="term" value="F:metal ion binding"/>
    <property type="evidence" value="ECO:0007669"/>
    <property type="project" value="UniProtKB-KW"/>
</dbReference>
<evidence type="ECO:0000256" key="2">
    <source>
        <dbReference type="ARBA" id="ARBA00022723"/>
    </source>
</evidence>
<organism evidence="5 6">
    <name type="scientific">Caballeronia sordidicola</name>
    <name type="common">Burkholderia sordidicola</name>
    <dbReference type="NCBI Taxonomy" id="196367"/>
    <lineage>
        <taxon>Bacteria</taxon>
        <taxon>Pseudomonadati</taxon>
        <taxon>Pseudomonadota</taxon>
        <taxon>Betaproteobacteria</taxon>
        <taxon>Burkholderiales</taxon>
        <taxon>Burkholderiaceae</taxon>
        <taxon>Caballeronia</taxon>
    </lineage>
</organism>
<dbReference type="NCBIfam" id="NF041926">
    <property type="entry name" value="QatD"/>
    <property type="match status" value="1"/>
</dbReference>
<keyword evidence="3 5" id="KW-0378">Hydrolase</keyword>
<dbReference type="GO" id="GO:0016788">
    <property type="term" value="F:hydrolase activity, acting on ester bonds"/>
    <property type="evidence" value="ECO:0007669"/>
    <property type="project" value="InterPro"/>
</dbReference>
<evidence type="ECO:0000256" key="4">
    <source>
        <dbReference type="PIRSR" id="PIRSR005902-1"/>
    </source>
</evidence>
<dbReference type="EMBL" id="FCOC02000001">
    <property type="protein sequence ID" value="SAL09512.1"/>
    <property type="molecule type" value="Genomic_DNA"/>
</dbReference>
<protein>
    <submittedName>
        <fullName evidence="5">Putative deoxyribonuclease YjjV</fullName>
        <ecNumber evidence="5">3.1.21.-</ecNumber>
    </submittedName>
</protein>
<feature type="binding site" evidence="4">
    <location>
        <position position="129"/>
    </location>
    <ligand>
        <name>a divalent metal cation</name>
        <dbReference type="ChEBI" id="CHEBI:60240"/>
        <label>2</label>
    </ligand>
</feature>
<dbReference type="PIRSF" id="PIRSF005902">
    <property type="entry name" value="DNase_TatD"/>
    <property type="match status" value="1"/>
</dbReference>